<feature type="transmembrane region" description="Helical" evidence="23">
    <location>
        <begin position="949"/>
        <end position="969"/>
    </location>
</feature>
<keyword evidence="9" id="KW-0677">Repeat</keyword>
<dbReference type="GO" id="GO:0010874">
    <property type="term" value="P:regulation of cholesterol efflux"/>
    <property type="evidence" value="ECO:0007669"/>
    <property type="project" value="UniProtKB-ARBA"/>
</dbReference>
<keyword evidence="17" id="KW-0325">Glycoprotein</keyword>
<keyword evidence="8 23" id="KW-0812">Transmembrane</keyword>
<evidence type="ECO:0000256" key="14">
    <source>
        <dbReference type="ARBA" id="ARBA00023034"/>
    </source>
</evidence>
<keyword evidence="15" id="KW-0445">Lipid transport</keyword>
<dbReference type="Proteomes" id="UP000694545">
    <property type="component" value="Unplaced"/>
</dbReference>
<comment type="subcellular location">
    <subcellularLocation>
        <location evidence="3">Cell membrane</location>
    </subcellularLocation>
    <subcellularLocation>
        <location evidence="4">Golgi apparatus membrane</location>
        <topology evidence="4">Multi-pass membrane protein</topology>
    </subcellularLocation>
    <subcellularLocation>
        <location evidence="1">Late endosome membrane</location>
        <topology evidence="1">Multi-pass membrane protein</topology>
    </subcellularLocation>
    <subcellularLocation>
        <location evidence="2">Lysosome membrane</location>
        <topology evidence="2">Multi-pass membrane protein</topology>
    </subcellularLocation>
</comment>
<evidence type="ECO:0000256" key="23">
    <source>
        <dbReference type="SAM" id="Phobius"/>
    </source>
</evidence>
<reference evidence="25" key="2">
    <citation type="submission" date="2025-09" db="UniProtKB">
        <authorList>
            <consortium name="Ensembl"/>
        </authorList>
    </citation>
    <scope>IDENTIFICATION</scope>
</reference>
<keyword evidence="6" id="KW-0813">Transport</keyword>
<dbReference type="InterPro" id="IPR027417">
    <property type="entry name" value="P-loop_NTPase"/>
</dbReference>
<evidence type="ECO:0000256" key="5">
    <source>
        <dbReference type="ARBA" id="ARBA00008869"/>
    </source>
</evidence>
<feature type="transmembrane region" description="Helical" evidence="23">
    <location>
        <begin position="762"/>
        <end position="784"/>
    </location>
</feature>
<name>A0A8D2L5P0_VARKO</name>
<evidence type="ECO:0000256" key="22">
    <source>
        <dbReference type="ARBA" id="ARBA00082190"/>
    </source>
</evidence>
<feature type="transmembrane region" description="Helical" evidence="23">
    <location>
        <begin position="975"/>
        <end position="997"/>
    </location>
</feature>
<evidence type="ECO:0000256" key="3">
    <source>
        <dbReference type="ARBA" id="ARBA00004236"/>
    </source>
</evidence>
<dbReference type="PANTHER" id="PTHR19229:SF100">
    <property type="entry name" value="CHOLESTEROL TRANSPORTER ABCA5"/>
    <property type="match status" value="1"/>
</dbReference>
<evidence type="ECO:0000256" key="13">
    <source>
        <dbReference type="ARBA" id="ARBA00022989"/>
    </source>
</evidence>
<dbReference type="FunFam" id="3.40.50.300:FF:000729">
    <property type="entry name" value="ATP-binding cassette, sub-family A (ABC1), member 5"/>
    <property type="match status" value="1"/>
</dbReference>
<dbReference type="InterPro" id="IPR003593">
    <property type="entry name" value="AAA+_ATPase"/>
</dbReference>
<feature type="transmembrane region" description="Helical" evidence="23">
    <location>
        <begin position="253"/>
        <end position="274"/>
    </location>
</feature>
<dbReference type="Ensembl" id="ENSVKKT00000017360.1">
    <property type="protein sequence ID" value="ENSVKKP00000016937.1"/>
    <property type="gene ID" value="ENSVKKG00000011189.1"/>
</dbReference>
<comment type="similarity">
    <text evidence="5">Belongs to the ABC transporter superfamily. ABCA family.</text>
</comment>
<protein>
    <recommendedName>
        <fullName evidence="21">Cholesterol transporter ABCA5</fullName>
    </recommendedName>
    <alternativeName>
        <fullName evidence="22">ATP-binding cassette sub-family A member 5</fullName>
    </alternativeName>
</protein>
<feature type="transmembrane region" description="Helical" evidence="23">
    <location>
        <begin position="119"/>
        <end position="140"/>
    </location>
</feature>
<feature type="transmembrane region" description="Helical" evidence="23">
    <location>
        <begin position="71"/>
        <end position="92"/>
    </location>
</feature>
<dbReference type="GO" id="GO:0043691">
    <property type="term" value="P:reverse cholesterol transport"/>
    <property type="evidence" value="ECO:0007669"/>
    <property type="project" value="UniProtKB-ARBA"/>
</dbReference>
<dbReference type="Gene3D" id="3.40.50.300">
    <property type="entry name" value="P-loop containing nucleotide triphosphate hydrolases"/>
    <property type="match status" value="2"/>
</dbReference>
<evidence type="ECO:0000256" key="20">
    <source>
        <dbReference type="ARBA" id="ARBA00057378"/>
    </source>
</evidence>
<feature type="transmembrane region" description="Helical" evidence="23">
    <location>
        <begin position="294"/>
        <end position="315"/>
    </location>
</feature>
<feature type="transmembrane region" description="Helical" evidence="23">
    <location>
        <begin position="1039"/>
        <end position="1061"/>
    </location>
</feature>
<dbReference type="PANTHER" id="PTHR19229">
    <property type="entry name" value="ATP-BINDING CASSETTE TRANSPORTER SUBFAMILY A ABCA"/>
    <property type="match status" value="1"/>
</dbReference>
<evidence type="ECO:0000256" key="6">
    <source>
        <dbReference type="ARBA" id="ARBA00022448"/>
    </source>
</evidence>
<evidence type="ECO:0000256" key="10">
    <source>
        <dbReference type="ARBA" id="ARBA00022741"/>
    </source>
</evidence>
<dbReference type="GO" id="GO:0000139">
    <property type="term" value="C:Golgi membrane"/>
    <property type="evidence" value="ECO:0007669"/>
    <property type="project" value="UniProtKB-SubCell"/>
</dbReference>
<evidence type="ECO:0000313" key="25">
    <source>
        <dbReference type="Ensembl" id="ENSVKKP00000016937.1"/>
    </source>
</evidence>
<evidence type="ECO:0000256" key="11">
    <source>
        <dbReference type="ARBA" id="ARBA00022753"/>
    </source>
</evidence>
<feature type="domain" description="ABC transporter" evidence="24">
    <location>
        <begin position="376"/>
        <end position="611"/>
    </location>
</feature>
<dbReference type="GO" id="GO:0005319">
    <property type="term" value="F:lipid transporter activity"/>
    <property type="evidence" value="ECO:0007669"/>
    <property type="project" value="TreeGrafter"/>
</dbReference>
<dbReference type="SMART" id="SM00382">
    <property type="entry name" value="AAA"/>
    <property type="match status" value="2"/>
</dbReference>
<evidence type="ECO:0000256" key="1">
    <source>
        <dbReference type="ARBA" id="ARBA00004107"/>
    </source>
</evidence>
<feature type="transmembrane region" description="Helical" evidence="23">
    <location>
        <begin position="1009"/>
        <end position="1033"/>
    </location>
</feature>
<evidence type="ECO:0000256" key="15">
    <source>
        <dbReference type="ARBA" id="ARBA00023055"/>
    </source>
</evidence>
<proteinExistence type="inferred from homology"/>
<evidence type="ECO:0000256" key="4">
    <source>
        <dbReference type="ARBA" id="ARBA00004653"/>
    </source>
</evidence>
<evidence type="ECO:0000256" key="19">
    <source>
        <dbReference type="ARBA" id="ARBA00050894"/>
    </source>
</evidence>
<evidence type="ECO:0000256" key="2">
    <source>
        <dbReference type="ARBA" id="ARBA00004155"/>
    </source>
</evidence>
<evidence type="ECO:0000256" key="16">
    <source>
        <dbReference type="ARBA" id="ARBA00023136"/>
    </source>
</evidence>
<sequence length="1467" mass="166898">SFRSLWKSMDKCLSFAGIITEEFLSEQEMQEASLRTPRNFVGVIFKNSMSYELRFPPAKVPVSAIHVESRGFINISIYNMYIYLFIYILSFLEDLEQIKAVMMGESAVMEIDNFPRAIILIYLVIAFSPFGYYLAIHIVAEKEKKLKEFLMIMGLHDTAFWLSWVLLYTSLIFVMSLLMSIIATSSSLFPKSSSFVIFLLFFLYGISSVFFAFMLTPLFKKSKHVGTVEFLSTLAFGFVGLSIVLLEDFPKSFVWLLSPLCQCTFLVGIAQVMHLEDYEEGTAFSNLTHGPYPLIITLTLLALDSMLYLLLAVYLDQVIPGEHGLRRSFFFFLKPSFWSKQTRNYKELYENSINGSLEFNEIIEPVSSEFQGKEAIRINCVQKSFVKKGESVEALKSLSFDIYEGQITALLGHSGTGKTTLMNILCGLCPPSDGFASIYGYRVSEIDEMLDARKITGVCQQLDIYFDVLTVQENLSIVASIKGIPPNDMIQEVQKVLLDLDMQPIKDNQAKKLSGGQKRKLSIGIAILGDPKVLLLDEPTAGMDPCSRHTVWNLLKNRKANRVTVFSTHFMDEADIIADRKAVLSRGMLKCLGSSLFLKTKWGIGYRLSMHIDRYCNIEGTASLIGQHIPGTSLLKQTEEQLVYALPFKDTDKFSALFADLDTHSHLGVISYGVSMTTLEDVFLKLEVEAEIDQADFSVFNSEQTEEEMDTKYVDELEQSLLMLSEAKSCAVSNRSLWKKQAFTMAKVHFLNLKREMKSVTAVFLLFTVFLVIQIFMFLIHHYFKNAVVPIKLSPDLYFLKPNETHHKYKTSLLIQNMTGKNEYGSVDSPSTVRRSSSYMFTAAFNRTMVHSLPVMINIISNLYLHNLNVTESIHVWSNPFFQEITDTVFTLVLYFEAVILGVIVTGMPPYFAMENAENHKIKACTQLKISGLYPSAYWCGQALVDIPLFYIILLLMIGSLFVFHHGVYFFPEKFLAVVFCLIGYVPSVVLFNYVVSFTFNTIQNTKEFWSFIFSVAALVCSVVIEIAFFMWYYTVAAVLHTCFSVFVPIYPLIGCLISFIKAWRNPYLQCVIWLFLLRYLEVKCGGKSMRQDPFFRSVTPVKLKPWKFPEVPHDEDEDEDVMAERLRVKEMTTCQSCEEKPAILVSSLYKEYNEKADFLIRRNIKKVATNHVSLCVKKGEILGVLGPNGAGKSTLINILVGEVEPTSGQVLMGNYSLGENEEENSMRFVGYCPQANPLWPDITLQEHFEIYGAIKGMSESDMKEVIKCISSALDFKEHLQSRTKKVGAGVKRKLCFALCMLGNPSITLLDEPSTGMDPTAKQHMWKAIRAAFKSKQRAAILTTHYMEEAEAVCDRVAILVSGKLRCIGTVQHLKSKFGRGYFLEMKLKHEPDTQRKEYLQREIFVDIKQIQKFAKHAFNIEEYSFSQATLEQVFVELAKEQEEEDSFGTLNSTLWWERAQGERVVF</sequence>
<dbReference type="SUPFAM" id="SSF52540">
    <property type="entry name" value="P-loop containing nucleoside triphosphate hydrolases"/>
    <property type="match status" value="2"/>
</dbReference>
<dbReference type="GO" id="GO:0031902">
    <property type="term" value="C:late endosome membrane"/>
    <property type="evidence" value="ECO:0007669"/>
    <property type="project" value="UniProtKB-SubCell"/>
</dbReference>
<keyword evidence="12" id="KW-0067">ATP-binding</keyword>
<evidence type="ECO:0000256" key="9">
    <source>
        <dbReference type="ARBA" id="ARBA00022737"/>
    </source>
</evidence>
<keyword evidence="26" id="KW-1185">Reference proteome</keyword>
<accession>A0A8D2L5P0</accession>
<dbReference type="PROSITE" id="PS00211">
    <property type="entry name" value="ABC_TRANSPORTER_1"/>
    <property type="match status" value="1"/>
</dbReference>
<keyword evidence="7" id="KW-1003">Cell membrane</keyword>
<dbReference type="GO" id="GO:0140359">
    <property type="term" value="F:ABC-type transporter activity"/>
    <property type="evidence" value="ECO:0007669"/>
    <property type="project" value="InterPro"/>
</dbReference>
<keyword evidence="14" id="KW-0333">Golgi apparatus</keyword>
<dbReference type="FunFam" id="3.40.50.300:FF:000335">
    <property type="entry name" value="ATP binding cassette subfamily A member 5"/>
    <property type="match status" value="1"/>
</dbReference>
<evidence type="ECO:0000256" key="8">
    <source>
        <dbReference type="ARBA" id="ARBA00022692"/>
    </source>
</evidence>
<organism evidence="25 26">
    <name type="scientific">Varanus komodoensis</name>
    <name type="common">Komodo dragon</name>
    <dbReference type="NCBI Taxonomy" id="61221"/>
    <lineage>
        <taxon>Eukaryota</taxon>
        <taxon>Metazoa</taxon>
        <taxon>Chordata</taxon>
        <taxon>Craniata</taxon>
        <taxon>Vertebrata</taxon>
        <taxon>Euteleostomi</taxon>
        <taxon>Lepidosauria</taxon>
        <taxon>Squamata</taxon>
        <taxon>Bifurcata</taxon>
        <taxon>Unidentata</taxon>
        <taxon>Episquamata</taxon>
        <taxon>Toxicofera</taxon>
        <taxon>Anguimorpha</taxon>
        <taxon>Paleoanguimorpha</taxon>
        <taxon>Varanoidea</taxon>
        <taxon>Varanidae</taxon>
        <taxon>Varanus</taxon>
    </lineage>
</organism>
<dbReference type="Pfam" id="PF00005">
    <property type="entry name" value="ABC_tran"/>
    <property type="match status" value="2"/>
</dbReference>
<dbReference type="InterPro" id="IPR013525">
    <property type="entry name" value="ABC2_TM"/>
</dbReference>
<dbReference type="InterPro" id="IPR003439">
    <property type="entry name" value="ABC_transporter-like_ATP-bd"/>
</dbReference>
<feature type="transmembrane region" description="Helical" evidence="23">
    <location>
        <begin position="160"/>
        <end position="183"/>
    </location>
</feature>
<keyword evidence="16 23" id="KW-0472">Membrane</keyword>
<dbReference type="CDD" id="cd03263">
    <property type="entry name" value="ABC_subfamily_A"/>
    <property type="match status" value="2"/>
</dbReference>
<evidence type="ECO:0000256" key="7">
    <source>
        <dbReference type="ARBA" id="ARBA00022475"/>
    </source>
</evidence>
<feature type="transmembrane region" description="Helical" evidence="23">
    <location>
        <begin position="889"/>
        <end position="913"/>
    </location>
</feature>
<evidence type="ECO:0000259" key="24">
    <source>
        <dbReference type="PROSITE" id="PS50893"/>
    </source>
</evidence>
<comment type="function">
    <text evidence="20">Cholesterol efflux transporter in macrophages that is responsible for APOAI/high-density lipoproteins (HDL) formation at the plasma membrane under high cholesterol levels and participates in reverse cholesterol transport. May play a role in the processing of autolysosomes.</text>
</comment>
<dbReference type="PROSITE" id="PS50893">
    <property type="entry name" value="ABC_TRANSPORTER_2"/>
    <property type="match status" value="2"/>
</dbReference>
<feature type="transmembrane region" description="Helical" evidence="23">
    <location>
        <begin position="225"/>
        <end position="246"/>
    </location>
</feature>
<evidence type="ECO:0000256" key="12">
    <source>
        <dbReference type="ARBA" id="ARBA00022840"/>
    </source>
</evidence>
<keyword evidence="11" id="KW-0967">Endosome</keyword>
<dbReference type="Pfam" id="PF12698">
    <property type="entry name" value="ABC2_membrane_3"/>
    <property type="match status" value="1"/>
</dbReference>
<dbReference type="InterPro" id="IPR017871">
    <property type="entry name" value="ABC_transporter-like_CS"/>
</dbReference>
<dbReference type="InterPro" id="IPR026082">
    <property type="entry name" value="ABCA"/>
</dbReference>
<reference evidence="25" key="1">
    <citation type="submission" date="2025-08" db="UniProtKB">
        <authorList>
            <consortium name="Ensembl"/>
        </authorList>
    </citation>
    <scope>IDENTIFICATION</scope>
</reference>
<keyword evidence="10" id="KW-0547">Nucleotide-binding</keyword>
<feature type="domain" description="ABC transporter" evidence="24">
    <location>
        <begin position="1144"/>
        <end position="1387"/>
    </location>
</feature>
<dbReference type="GO" id="GO:0016887">
    <property type="term" value="F:ATP hydrolysis activity"/>
    <property type="evidence" value="ECO:0007669"/>
    <property type="project" value="InterPro"/>
</dbReference>
<dbReference type="GO" id="GO:0005524">
    <property type="term" value="F:ATP binding"/>
    <property type="evidence" value="ECO:0007669"/>
    <property type="project" value="UniProtKB-KW"/>
</dbReference>
<keyword evidence="18" id="KW-0458">Lysosome</keyword>
<evidence type="ECO:0000313" key="26">
    <source>
        <dbReference type="Proteomes" id="UP000694545"/>
    </source>
</evidence>
<evidence type="ECO:0000256" key="21">
    <source>
        <dbReference type="ARBA" id="ARBA00074079"/>
    </source>
</evidence>
<dbReference type="GO" id="GO:0005765">
    <property type="term" value="C:lysosomal membrane"/>
    <property type="evidence" value="ECO:0007669"/>
    <property type="project" value="UniProtKB-SubCell"/>
</dbReference>
<keyword evidence="13 23" id="KW-1133">Transmembrane helix</keyword>
<feature type="transmembrane region" description="Helical" evidence="23">
    <location>
        <begin position="195"/>
        <end position="219"/>
    </location>
</feature>
<comment type="catalytic activity">
    <reaction evidence="19">
        <text>cholesterol(in) + ATP + H2O = cholesterol(out) + ADP + phosphate + H(+)</text>
        <dbReference type="Rhea" id="RHEA:39051"/>
        <dbReference type="ChEBI" id="CHEBI:15377"/>
        <dbReference type="ChEBI" id="CHEBI:15378"/>
        <dbReference type="ChEBI" id="CHEBI:16113"/>
        <dbReference type="ChEBI" id="CHEBI:30616"/>
        <dbReference type="ChEBI" id="CHEBI:43474"/>
        <dbReference type="ChEBI" id="CHEBI:456216"/>
    </reaction>
    <physiologicalReaction direction="left-to-right" evidence="19">
        <dbReference type="Rhea" id="RHEA:39052"/>
    </physiologicalReaction>
</comment>
<evidence type="ECO:0000256" key="17">
    <source>
        <dbReference type="ARBA" id="ARBA00023180"/>
    </source>
</evidence>
<dbReference type="GO" id="GO:0005886">
    <property type="term" value="C:plasma membrane"/>
    <property type="evidence" value="ECO:0007669"/>
    <property type="project" value="UniProtKB-SubCell"/>
</dbReference>
<evidence type="ECO:0000256" key="18">
    <source>
        <dbReference type="ARBA" id="ARBA00023228"/>
    </source>
</evidence>